<name>A0A427YBF5_9TREE</name>
<dbReference type="STRING" id="105984.A0A427YBF5"/>
<keyword evidence="2" id="KW-0472">Membrane</keyword>
<feature type="transmembrane region" description="Helical" evidence="2">
    <location>
        <begin position="350"/>
        <end position="368"/>
    </location>
</feature>
<dbReference type="GeneID" id="39585511"/>
<feature type="transmembrane region" description="Helical" evidence="2">
    <location>
        <begin position="142"/>
        <end position="162"/>
    </location>
</feature>
<proteinExistence type="predicted"/>
<feature type="compositionally biased region" description="Polar residues" evidence="1">
    <location>
        <begin position="1"/>
        <end position="10"/>
    </location>
</feature>
<accession>A0A427YBF5</accession>
<dbReference type="PANTHER" id="PTHR36840:SF1">
    <property type="entry name" value="BLL5714 PROTEIN"/>
    <property type="match status" value="1"/>
</dbReference>
<feature type="transmembrane region" description="Helical" evidence="2">
    <location>
        <begin position="217"/>
        <end position="237"/>
    </location>
</feature>
<feature type="transmembrane region" description="Helical" evidence="2">
    <location>
        <begin position="243"/>
        <end position="265"/>
    </location>
</feature>
<organism evidence="3 4">
    <name type="scientific">Apiotrichum porosum</name>
    <dbReference type="NCBI Taxonomy" id="105984"/>
    <lineage>
        <taxon>Eukaryota</taxon>
        <taxon>Fungi</taxon>
        <taxon>Dikarya</taxon>
        <taxon>Basidiomycota</taxon>
        <taxon>Agaricomycotina</taxon>
        <taxon>Tremellomycetes</taxon>
        <taxon>Trichosporonales</taxon>
        <taxon>Trichosporonaceae</taxon>
        <taxon>Apiotrichum</taxon>
    </lineage>
</organism>
<evidence type="ECO:0000313" key="4">
    <source>
        <dbReference type="Proteomes" id="UP000279236"/>
    </source>
</evidence>
<comment type="caution">
    <text evidence="3">The sequence shown here is derived from an EMBL/GenBank/DDBJ whole genome shotgun (WGS) entry which is preliminary data.</text>
</comment>
<reference evidence="3 4" key="1">
    <citation type="submission" date="2018-11" db="EMBL/GenBank/DDBJ databases">
        <title>Genome sequence of Apiotrichum porosum DSM 27194.</title>
        <authorList>
            <person name="Aliyu H."/>
            <person name="Gorte O."/>
            <person name="Ochsenreither K."/>
        </authorList>
    </citation>
    <scope>NUCLEOTIDE SEQUENCE [LARGE SCALE GENOMIC DNA]</scope>
    <source>
        <strain evidence="3 4">DSM 27194</strain>
    </source>
</reference>
<protein>
    <submittedName>
        <fullName evidence="3">Uncharacterized protein</fullName>
    </submittedName>
</protein>
<dbReference type="InterPro" id="IPR010640">
    <property type="entry name" value="Low_temperature_requirement_A"/>
</dbReference>
<dbReference type="Pfam" id="PF06772">
    <property type="entry name" value="LtrA"/>
    <property type="match status" value="1"/>
</dbReference>
<evidence type="ECO:0000256" key="1">
    <source>
        <dbReference type="SAM" id="MobiDB-lite"/>
    </source>
</evidence>
<feature type="transmembrane region" description="Helical" evidence="2">
    <location>
        <begin position="389"/>
        <end position="410"/>
    </location>
</feature>
<feature type="transmembrane region" description="Helical" evidence="2">
    <location>
        <begin position="506"/>
        <end position="525"/>
    </location>
</feature>
<keyword evidence="4" id="KW-1185">Reference proteome</keyword>
<feature type="region of interest" description="Disordered" evidence="1">
    <location>
        <begin position="1"/>
        <end position="25"/>
    </location>
</feature>
<dbReference type="Proteomes" id="UP000279236">
    <property type="component" value="Unassembled WGS sequence"/>
</dbReference>
<dbReference type="RefSeq" id="XP_028480631.1">
    <property type="nucleotide sequence ID" value="XM_028616774.1"/>
</dbReference>
<gene>
    <name evidence="3" type="ORF">EHS24_000968</name>
</gene>
<feature type="transmembrane region" description="Helical" evidence="2">
    <location>
        <begin position="480"/>
        <end position="500"/>
    </location>
</feature>
<sequence length="578" mass="65252">MSGSASSSTEGVVPPHPPKLQHHASSNMEHVQRFGPHSNMVFHDEFGERPPARRIRELIGKPVIRQWIQGGKLYREPSAREVPRFELFFDLLFVGIIHQLAESAIEEPGGIAVARFILTFYPSWSIWEEARRYSNQSGTDDLVHRVWVLAGMICSMGYSANASAIELHPSEEGEEGVVHDHTAVRAAVAFWLIIKLSRALVLWFYAWKLPKFRTSQFLGGCAVFLPMFVYLPLIWVTSRRAQIIIATVGICVDLCRIDAVFMYIGGRYLRWRTRREEERRIQAGEMRPEDRSNPTSMLAMVQFKDGFRIPAINIEHSIERSGAFVVIVLGELVMNLLYTATKGEFGASPMFGKAALGLLVAWALNYLYMTPVEGPYPYEHAVRRSWFTGMMWSFLHWPLCASLVLASSASGEMVKHDEVEAGVKWYWGCGLGFSVLFMAIIDVLHKHMHPWRAERVPRDSWRRRTNTNILYKSGSTDLQAVRFTIAVGGALALMLFPLSAHRLSSTAMMGISVAITWFILIVNVLGQLPTNCDDPEVINTQSAPEPVVTQLNRQETNTTGHRNVFTAVDDEFNVMSHT</sequence>
<feature type="transmembrane region" description="Helical" evidence="2">
    <location>
        <begin position="425"/>
        <end position="445"/>
    </location>
</feature>
<evidence type="ECO:0000256" key="2">
    <source>
        <dbReference type="SAM" id="Phobius"/>
    </source>
</evidence>
<feature type="transmembrane region" description="Helical" evidence="2">
    <location>
        <begin position="182"/>
        <end position="205"/>
    </location>
</feature>
<keyword evidence="2" id="KW-0812">Transmembrane</keyword>
<evidence type="ECO:0000313" key="3">
    <source>
        <dbReference type="EMBL" id="RSH88423.1"/>
    </source>
</evidence>
<dbReference type="OrthoDB" id="191995at2759"/>
<dbReference type="PANTHER" id="PTHR36840">
    <property type="entry name" value="BLL5714 PROTEIN"/>
    <property type="match status" value="1"/>
</dbReference>
<dbReference type="EMBL" id="RSCE01000001">
    <property type="protein sequence ID" value="RSH88423.1"/>
    <property type="molecule type" value="Genomic_DNA"/>
</dbReference>
<keyword evidence="2" id="KW-1133">Transmembrane helix</keyword>
<dbReference type="AlphaFoldDB" id="A0A427YBF5"/>